<dbReference type="Pfam" id="PF00071">
    <property type="entry name" value="Ras"/>
    <property type="match status" value="1"/>
</dbReference>
<dbReference type="AlphaFoldDB" id="A0A9P0EE74"/>
<dbReference type="InterPro" id="IPR001806">
    <property type="entry name" value="Small_GTPase"/>
</dbReference>
<dbReference type="Gene3D" id="3.40.50.300">
    <property type="entry name" value="P-loop containing nucleotide triphosphate hydrolases"/>
    <property type="match status" value="1"/>
</dbReference>
<dbReference type="NCBIfam" id="TIGR00231">
    <property type="entry name" value="small_GTP"/>
    <property type="match status" value="1"/>
</dbReference>
<evidence type="ECO:0000313" key="3">
    <source>
        <dbReference type="Proteomes" id="UP001152798"/>
    </source>
</evidence>
<reference evidence="2" key="1">
    <citation type="submission" date="2022-01" db="EMBL/GenBank/DDBJ databases">
        <authorList>
            <person name="King R."/>
        </authorList>
    </citation>
    <scope>NUCLEOTIDE SEQUENCE</scope>
</reference>
<dbReference type="FunFam" id="3.40.50.300:FF:001447">
    <property type="entry name" value="Ras-related protein Rab-1B"/>
    <property type="match status" value="1"/>
</dbReference>
<evidence type="ECO:0000313" key="2">
    <source>
        <dbReference type="EMBL" id="CAH1393477.1"/>
    </source>
</evidence>
<dbReference type="GO" id="GO:0003924">
    <property type="term" value="F:GTPase activity"/>
    <property type="evidence" value="ECO:0007669"/>
    <property type="project" value="InterPro"/>
</dbReference>
<name>A0A9P0EE74_NEZVI</name>
<dbReference type="InterPro" id="IPR027417">
    <property type="entry name" value="P-loop_NTPase"/>
</dbReference>
<dbReference type="PROSITE" id="PS51419">
    <property type="entry name" value="RAB"/>
    <property type="match status" value="1"/>
</dbReference>
<comment type="similarity">
    <text evidence="1">Belongs to the small GTPase superfamily. Rab family.</text>
</comment>
<dbReference type="PANTHER" id="PTHR47979">
    <property type="entry name" value="DRAB11-RELATED"/>
    <property type="match status" value="1"/>
</dbReference>
<dbReference type="InterPro" id="IPR050209">
    <property type="entry name" value="Rab_GTPases_membrane_traffic"/>
</dbReference>
<keyword evidence="3" id="KW-1185">Reference proteome</keyword>
<dbReference type="SMART" id="SM00173">
    <property type="entry name" value="RAS"/>
    <property type="match status" value="1"/>
</dbReference>
<gene>
    <name evidence="2" type="ORF">NEZAVI_LOCUS4147</name>
</gene>
<dbReference type="OrthoDB" id="9989112at2759"/>
<dbReference type="CDD" id="cd00154">
    <property type="entry name" value="Rab"/>
    <property type="match status" value="1"/>
</dbReference>
<protein>
    <submittedName>
        <fullName evidence="2">Uncharacterized protein</fullName>
    </submittedName>
</protein>
<evidence type="ECO:0000256" key="1">
    <source>
        <dbReference type="ARBA" id="ARBA00006270"/>
    </source>
</evidence>
<dbReference type="InterPro" id="IPR005225">
    <property type="entry name" value="Small_GTP-bd"/>
</dbReference>
<organism evidence="2 3">
    <name type="scientific">Nezara viridula</name>
    <name type="common">Southern green stink bug</name>
    <name type="synonym">Cimex viridulus</name>
    <dbReference type="NCBI Taxonomy" id="85310"/>
    <lineage>
        <taxon>Eukaryota</taxon>
        <taxon>Metazoa</taxon>
        <taxon>Ecdysozoa</taxon>
        <taxon>Arthropoda</taxon>
        <taxon>Hexapoda</taxon>
        <taxon>Insecta</taxon>
        <taxon>Pterygota</taxon>
        <taxon>Neoptera</taxon>
        <taxon>Paraneoptera</taxon>
        <taxon>Hemiptera</taxon>
        <taxon>Heteroptera</taxon>
        <taxon>Panheteroptera</taxon>
        <taxon>Pentatomomorpha</taxon>
        <taxon>Pentatomoidea</taxon>
        <taxon>Pentatomidae</taxon>
        <taxon>Pentatominae</taxon>
        <taxon>Nezara</taxon>
    </lineage>
</organism>
<dbReference type="Proteomes" id="UP001152798">
    <property type="component" value="Chromosome 2"/>
</dbReference>
<proteinExistence type="inferred from homology"/>
<dbReference type="EMBL" id="OV725078">
    <property type="protein sequence ID" value="CAH1393477.1"/>
    <property type="molecule type" value="Genomic_DNA"/>
</dbReference>
<dbReference type="SUPFAM" id="SSF52540">
    <property type="entry name" value="P-loop containing nucleoside triphosphate hydrolases"/>
    <property type="match status" value="1"/>
</dbReference>
<dbReference type="GO" id="GO:0005525">
    <property type="term" value="F:GTP binding"/>
    <property type="evidence" value="ECO:0007669"/>
    <property type="project" value="InterPro"/>
</dbReference>
<dbReference type="SMART" id="SM00175">
    <property type="entry name" value="RAB"/>
    <property type="match status" value="1"/>
</dbReference>
<dbReference type="PRINTS" id="PR00449">
    <property type="entry name" value="RASTRNSFRMNG"/>
</dbReference>
<sequence length="135" mass="15266">MDKNFKICVVGDLRVGKSCLVNRFFKKSFSHDYICTRGMVLSSKTVIISGVKTELNIWDVSGEELFQTNNSENYKNAVGVLLVYDITKLKSYENILKWYSDVSIQANPSAVFILVGNKRIEGCEASNSFHSSFIY</sequence>
<accession>A0A9P0EE74</accession>